<organism evidence="2 3">
    <name type="scientific">Blastochloris tepida</name>
    <dbReference type="NCBI Taxonomy" id="2233851"/>
    <lineage>
        <taxon>Bacteria</taxon>
        <taxon>Pseudomonadati</taxon>
        <taxon>Pseudomonadota</taxon>
        <taxon>Alphaproteobacteria</taxon>
        <taxon>Hyphomicrobiales</taxon>
        <taxon>Blastochloridaceae</taxon>
        <taxon>Blastochloris</taxon>
    </lineage>
</organism>
<evidence type="ECO:0000259" key="1">
    <source>
        <dbReference type="Pfam" id="PF10124"/>
    </source>
</evidence>
<reference evidence="2 3" key="1">
    <citation type="submission" date="2018-08" db="EMBL/GenBank/DDBJ databases">
        <title>Complete genome sequencing of Blastochloris tepida GI.</title>
        <authorList>
            <person name="Tsukatani Y."/>
            <person name="Mori H."/>
        </authorList>
    </citation>
    <scope>NUCLEOTIDE SEQUENCE [LARGE SCALE GENOMIC DNA]</scope>
    <source>
        <strain evidence="2 3">GI</strain>
    </source>
</reference>
<sequence length="298" mass="32961">MIITRQSLGDLTTGFKASFQRGFAGVQPMSGRIATTVPSATAAEKYAWLGAWPKMREWVGERVYRNLSQHGYAIPNKEFETTVVVPRPAVEDDQYGVYSPMMEEMGRAAAAHPDELVFALLKAGFTTPCYDGQYFFDSDHPVRNPDTGADTSVSNVQSGSGNPWFLLDTSRALKPLIFQERKKPEFVTKDSPQDENVFKRNEFVYGVYARHAVGFGFWQMAFGSKAALDETNFDAAYDAMSAFKSDEGQPLGIKPTLLVVGPSNRKKAQEIVVVSRKANGADNPNQGIVEVLIVPWLD</sequence>
<dbReference type="Pfam" id="PF10124">
    <property type="entry name" value="Mu-like_gpT"/>
    <property type="match status" value="1"/>
</dbReference>
<keyword evidence="3" id="KW-1185">Reference proteome</keyword>
<dbReference type="Proteomes" id="UP000266934">
    <property type="component" value="Chromosome"/>
</dbReference>
<feature type="domain" description="Bacteriophage Mu GpT" evidence="1">
    <location>
        <begin position="10"/>
        <end position="297"/>
    </location>
</feature>
<gene>
    <name evidence="2" type="ORF">BLTE_10500</name>
</gene>
<accession>A0A348FYI2</accession>
<evidence type="ECO:0000313" key="2">
    <source>
        <dbReference type="EMBL" id="BBF92365.1"/>
    </source>
</evidence>
<protein>
    <submittedName>
        <fullName evidence="2">Head protein</fullName>
    </submittedName>
</protein>
<dbReference type="OrthoDB" id="9804833at2"/>
<evidence type="ECO:0000313" key="3">
    <source>
        <dbReference type="Proteomes" id="UP000266934"/>
    </source>
</evidence>
<dbReference type="EMBL" id="AP018907">
    <property type="protein sequence ID" value="BBF92365.1"/>
    <property type="molecule type" value="Genomic_DNA"/>
</dbReference>
<proteinExistence type="predicted"/>
<dbReference type="RefSeq" id="WP_126398232.1">
    <property type="nucleotide sequence ID" value="NZ_AP018907.1"/>
</dbReference>
<name>A0A348FYI2_9HYPH</name>
<dbReference type="InterPro" id="IPR018774">
    <property type="entry name" value="Phage_Mu_GpT"/>
</dbReference>
<dbReference type="KEGG" id="blag:BLTE_10500"/>
<dbReference type="AlphaFoldDB" id="A0A348FYI2"/>